<evidence type="ECO:0000313" key="4">
    <source>
        <dbReference type="Proteomes" id="UP000192758"/>
    </source>
</evidence>
<feature type="transmembrane region" description="Helical" evidence="1">
    <location>
        <begin position="49"/>
        <end position="69"/>
    </location>
</feature>
<accession>A0A1W0E441</accession>
<dbReference type="VEuPathDB" id="MicrosporidiaDB:EHP00_538"/>
<feature type="chain" id="PRO_5013094042" evidence="2">
    <location>
        <begin position="26"/>
        <end position="248"/>
    </location>
</feature>
<feature type="transmembrane region" description="Helical" evidence="1">
    <location>
        <begin position="220"/>
        <end position="238"/>
    </location>
</feature>
<feature type="transmembrane region" description="Helical" evidence="1">
    <location>
        <begin position="180"/>
        <end position="199"/>
    </location>
</feature>
<feature type="transmembrane region" description="Helical" evidence="1">
    <location>
        <begin position="141"/>
        <end position="160"/>
    </location>
</feature>
<comment type="caution">
    <text evidence="3">The sequence shown here is derived from an EMBL/GenBank/DDBJ whole genome shotgun (WGS) entry which is preliminary data.</text>
</comment>
<feature type="transmembrane region" description="Helical" evidence="1">
    <location>
        <begin position="81"/>
        <end position="97"/>
    </location>
</feature>
<dbReference type="Proteomes" id="UP000192758">
    <property type="component" value="Unassembled WGS sequence"/>
</dbReference>
<evidence type="ECO:0000313" key="3">
    <source>
        <dbReference type="EMBL" id="OQS53979.1"/>
    </source>
</evidence>
<proteinExistence type="predicted"/>
<keyword evidence="1" id="KW-1133">Transmembrane helix</keyword>
<keyword evidence="4" id="KW-1185">Reference proteome</keyword>
<dbReference type="EMBL" id="MNPJ01000023">
    <property type="protein sequence ID" value="OQS53979.1"/>
    <property type="molecule type" value="Genomic_DNA"/>
</dbReference>
<sequence>MVTFNGWLLLLTGFLYILVLKEIASIPSTDEALSNIFNAKFDKLSTYLLVTAVFLIVPISAITCILCMLKMQMYTQQKCIKKSYFSVVSIMITTYLLKTFKSMFVFYTKLAISETYYLLVRLSKHYNHTISYLIPYDSICSFLLHTAVFISLFAAAEMTIAYGSNTSNITIKAFMLKNKALIGVASAFASIYIALLIVVEKCIGVYKISLGTTLSMNFTRFYEALIINSLCMYLYVILATNELMTETE</sequence>
<evidence type="ECO:0000256" key="1">
    <source>
        <dbReference type="SAM" id="Phobius"/>
    </source>
</evidence>
<gene>
    <name evidence="3" type="ORF">EHP00_538</name>
</gene>
<dbReference type="AlphaFoldDB" id="A0A1W0E441"/>
<keyword evidence="1" id="KW-0812">Transmembrane</keyword>
<dbReference type="OrthoDB" id="2195828at2759"/>
<keyword evidence="1" id="KW-0472">Membrane</keyword>
<reference evidence="3 4" key="1">
    <citation type="journal article" date="2017" name="Environ. Microbiol.">
        <title>Decay of the glycolytic pathway and adaptation to intranuclear parasitism within Enterocytozoonidae microsporidia.</title>
        <authorList>
            <person name="Wiredu Boakye D."/>
            <person name="Jaroenlak P."/>
            <person name="Prachumwat A."/>
            <person name="Williams T.A."/>
            <person name="Bateman K.S."/>
            <person name="Itsathitphaisarn O."/>
            <person name="Sritunyalucksana K."/>
            <person name="Paszkiewicz K.H."/>
            <person name="Moore K.A."/>
            <person name="Stentiford G.D."/>
            <person name="Williams B.A."/>
        </authorList>
    </citation>
    <scope>NUCLEOTIDE SEQUENCE [LARGE SCALE GENOMIC DNA]</scope>
    <source>
        <strain evidence="3 4">TH1</strain>
    </source>
</reference>
<feature type="signal peptide" evidence="2">
    <location>
        <begin position="1"/>
        <end position="25"/>
    </location>
</feature>
<organism evidence="3 4">
    <name type="scientific">Ecytonucleospora hepatopenaei</name>
    <dbReference type="NCBI Taxonomy" id="646526"/>
    <lineage>
        <taxon>Eukaryota</taxon>
        <taxon>Fungi</taxon>
        <taxon>Fungi incertae sedis</taxon>
        <taxon>Microsporidia</taxon>
        <taxon>Enterocytozoonidae</taxon>
        <taxon>Ecytonucleospora</taxon>
    </lineage>
</organism>
<protein>
    <submittedName>
        <fullName evidence="3">Uncharacterized protein</fullName>
    </submittedName>
</protein>
<keyword evidence="2" id="KW-0732">Signal</keyword>
<evidence type="ECO:0000256" key="2">
    <source>
        <dbReference type="SAM" id="SignalP"/>
    </source>
</evidence>
<name>A0A1W0E441_9MICR</name>